<dbReference type="EMBL" id="JAAKZF010000064">
    <property type="protein sequence ID" value="NGO54767.1"/>
    <property type="molecule type" value="Genomic_DNA"/>
</dbReference>
<comment type="caution">
    <text evidence="1">The sequence shown here is derived from an EMBL/GenBank/DDBJ whole genome shotgun (WGS) entry which is preliminary data.</text>
</comment>
<keyword evidence="2" id="KW-1185">Reference proteome</keyword>
<reference evidence="1 2" key="1">
    <citation type="submission" date="2020-02" db="EMBL/GenBank/DDBJ databases">
        <title>Genome sequence of strain CCNWXJ40-4.</title>
        <authorList>
            <person name="Gao J."/>
            <person name="Sun J."/>
        </authorList>
    </citation>
    <scope>NUCLEOTIDE SEQUENCE [LARGE SCALE GENOMIC DNA]</scope>
    <source>
        <strain evidence="1 2">CCNWXJ 40-4</strain>
    </source>
</reference>
<dbReference type="AlphaFoldDB" id="A0A6G4WL16"/>
<dbReference type="Proteomes" id="UP001642900">
    <property type="component" value="Unassembled WGS sequence"/>
</dbReference>
<evidence type="ECO:0008006" key="3">
    <source>
        <dbReference type="Google" id="ProtNLM"/>
    </source>
</evidence>
<sequence length="65" mass="7324">MNQTLKKAIREVEALPEDEQEELGRALLDMALRKKIDARLEAAVKRGGATPHDEFFAELRARYGG</sequence>
<evidence type="ECO:0000313" key="1">
    <source>
        <dbReference type="EMBL" id="NGO54767.1"/>
    </source>
</evidence>
<accession>A0A6G4WL16</accession>
<evidence type="ECO:0000313" key="2">
    <source>
        <dbReference type="Proteomes" id="UP001642900"/>
    </source>
</evidence>
<gene>
    <name evidence="1" type="ORF">G6N73_27220</name>
</gene>
<dbReference type="RefSeq" id="WP_165033101.1">
    <property type="nucleotide sequence ID" value="NZ_JAAKZF010000064.1"/>
</dbReference>
<name>A0A6G4WL16_9HYPH</name>
<protein>
    <recommendedName>
        <fullName evidence="3">Type II toxin-antitoxin system ParD family antitoxin</fullName>
    </recommendedName>
</protein>
<organism evidence="1 2">
    <name type="scientific">Allomesorhizobium camelthorni</name>
    <dbReference type="NCBI Taxonomy" id="475069"/>
    <lineage>
        <taxon>Bacteria</taxon>
        <taxon>Pseudomonadati</taxon>
        <taxon>Pseudomonadota</taxon>
        <taxon>Alphaproteobacteria</taxon>
        <taxon>Hyphomicrobiales</taxon>
        <taxon>Phyllobacteriaceae</taxon>
        <taxon>Allomesorhizobium</taxon>
    </lineage>
</organism>
<proteinExistence type="predicted"/>